<feature type="compositionally biased region" description="Low complexity" evidence="1">
    <location>
        <begin position="57"/>
        <end position="88"/>
    </location>
</feature>
<dbReference type="GeneID" id="73324619"/>
<organism evidence="2 3">
    <name type="scientific">Colletotrichum spaethianum</name>
    <dbReference type="NCBI Taxonomy" id="700344"/>
    <lineage>
        <taxon>Eukaryota</taxon>
        <taxon>Fungi</taxon>
        <taxon>Dikarya</taxon>
        <taxon>Ascomycota</taxon>
        <taxon>Pezizomycotina</taxon>
        <taxon>Sordariomycetes</taxon>
        <taxon>Hypocreomycetidae</taxon>
        <taxon>Glomerellales</taxon>
        <taxon>Glomerellaceae</taxon>
        <taxon>Colletotrichum</taxon>
        <taxon>Colletotrichum spaethianum species complex</taxon>
    </lineage>
</organism>
<evidence type="ECO:0000313" key="3">
    <source>
        <dbReference type="Proteomes" id="UP001055115"/>
    </source>
</evidence>
<feature type="region of interest" description="Disordered" evidence="1">
    <location>
        <begin position="46"/>
        <end position="88"/>
    </location>
</feature>
<accession>A0AA37L890</accession>
<evidence type="ECO:0000313" key="2">
    <source>
        <dbReference type="EMBL" id="GKT43636.1"/>
    </source>
</evidence>
<reference evidence="2 3" key="1">
    <citation type="submission" date="2022-03" db="EMBL/GenBank/DDBJ databases">
        <title>Genome data of Colletotrichum spp.</title>
        <authorList>
            <person name="Utami Y.D."/>
            <person name="Hiruma K."/>
        </authorList>
    </citation>
    <scope>NUCLEOTIDE SEQUENCE [LARGE SCALE GENOMIC DNA]</scope>
    <source>
        <strain evidence="2 3">MAFF 239500</strain>
    </source>
</reference>
<dbReference type="Proteomes" id="UP001055115">
    <property type="component" value="Unassembled WGS sequence"/>
</dbReference>
<dbReference type="EMBL" id="BQXU01000007">
    <property type="protein sequence ID" value="GKT43636.1"/>
    <property type="molecule type" value="Genomic_DNA"/>
</dbReference>
<comment type="caution">
    <text evidence="2">The sequence shown here is derived from an EMBL/GenBank/DDBJ whole genome shotgun (WGS) entry which is preliminary data.</text>
</comment>
<evidence type="ECO:0000256" key="1">
    <source>
        <dbReference type="SAM" id="MobiDB-lite"/>
    </source>
</evidence>
<proteinExistence type="predicted"/>
<sequence>MEYTLLGDSITDGLFAWMAFGINTTLSNSVTPAAFHYAEGGVANANSGAGGAGGSPPNGTAPGGSAPDAASSSAAASSAASTDAASSC</sequence>
<keyword evidence="3" id="KW-1185">Reference proteome</keyword>
<name>A0AA37L890_9PEZI</name>
<protein>
    <submittedName>
        <fullName evidence="2">Uncharacterized protein</fullName>
    </submittedName>
</protein>
<dbReference type="AlphaFoldDB" id="A0AA37L890"/>
<gene>
    <name evidence="2" type="ORF">ColSpa_03817</name>
</gene>
<dbReference type="RefSeq" id="XP_049125986.1">
    <property type="nucleotide sequence ID" value="XM_049270029.1"/>
</dbReference>